<dbReference type="Pfam" id="PF00015">
    <property type="entry name" value="MCPsignal"/>
    <property type="match status" value="1"/>
</dbReference>
<comment type="caution">
    <text evidence="8">The sequence shown here is derived from an EMBL/GenBank/DDBJ whole genome shotgun (WGS) entry which is preliminary data.</text>
</comment>
<comment type="similarity">
    <text evidence="2">Belongs to the methyl-accepting chemotaxis (MCP) protein family.</text>
</comment>
<dbReference type="OrthoDB" id="3378718at2"/>
<dbReference type="InterPro" id="IPR004089">
    <property type="entry name" value="MCPsignal_dom"/>
</dbReference>
<keyword evidence="4" id="KW-1133">Transmembrane helix</keyword>
<dbReference type="PROSITE" id="PS50111">
    <property type="entry name" value="CHEMOTAXIS_TRANSDUC_2"/>
    <property type="match status" value="1"/>
</dbReference>
<protein>
    <recommendedName>
        <fullName evidence="10">Methyl-accepting chemotaxis protein</fullName>
    </recommendedName>
</protein>
<dbReference type="SUPFAM" id="SSF58104">
    <property type="entry name" value="Methyl-accepting chemotaxis protein (MCP) signaling domain"/>
    <property type="match status" value="1"/>
</dbReference>
<accession>A0A1I4QCK6</accession>
<dbReference type="PANTHER" id="PTHR32089:SF112">
    <property type="entry name" value="LYSOZYME-LIKE PROTEIN-RELATED"/>
    <property type="match status" value="1"/>
</dbReference>
<dbReference type="SMART" id="SM00283">
    <property type="entry name" value="MA"/>
    <property type="match status" value="1"/>
</dbReference>
<dbReference type="PANTHER" id="PTHR32089">
    <property type="entry name" value="METHYL-ACCEPTING CHEMOTAXIS PROTEIN MCPB"/>
    <property type="match status" value="1"/>
</dbReference>
<evidence type="ECO:0000256" key="4">
    <source>
        <dbReference type="SAM" id="Phobius"/>
    </source>
</evidence>
<evidence type="ECO:0000313" key="9">
    <source>
        <dbReference type="Proteomes" id="UP000233491"/>
    </source>
</evidence>
<feature type="chain" id="PRO_5015065628" description="Methyl-accepting chemotaxis protein" evidence="5">
    <location>
        <begin position="20"/>
        <end position="684"/>
    </location>
</feature>
<reference evidence="8 9" key="1">
    <citation type="submission" date="2017-12" db="EMBL/GenBank/DDBJ databases">
        <title>Anaerobic carbon monoxide metabolism by Pleomorphomonas carboxyditropha sp. nov., a new mesophilic hydrogenogenic carboxidotroph.</title>
        <authorList>
            <person name="Esquivel-Elizondo S."/>
            <person name="Krajmalnik-Brown R."/>
        </authorList>
    </citation>
    <scope>NUCLEOTIDE SEQUENCE [LARGE SCALE GENOMIC DNA]</scope>
    <source>
        <strain evidence="8 9">R5-392</strain>
    </source>
</reference>
<organism evidence="8 9">
    <name type="scientific">Pleomorphomonas diazotrophica</name>
    <dbReference type="NCBI Taxonomy" id="1166257"/>
    <lineage>
        <taxon>Bacteria</taxon>
        <taxon>Pseudomonadati</taxon>
        <taxon>Pseudomonadota</taxon>
        <taxon>Alphaproteobacteria</taxon>
        <taxon>Hyphomicrobiales</taxon>
        <taxon>Pleomorphomonadaceae</taxon>
        <taxon>Pleomorphomonas</taxon>
    </lineage>
</organism>
<keyword evidence="4" id="KW-0472">Membrane</keyword>
<dbReference type="PROSITE" id="PS50885">
    <property type="entry name" value="HAMP"/>
    <property type="match status" value="1"/>
</dbReference>
<dbReference type="GO" id="GO:0016020">
    <property type="term" value="C:membrane"/>
    <property type="evidence" value="ECO:0007669"/>
    <property type="project" value="InterPro"/>
</dbReference>
<feature type="signal peptide" evidence="5">
    <location>
        <begin position="1"/>
        <end position="19"/>
    </location>
</feature>
<keyword evidence="9" id="KW-1185">Reference proteome</keyword>
<evidence type="ECO:0000313" key="8">
    <source>
        <dbReference type="EMBL" id="PKR90764.1"/>
    </source>
</evidence>
<proteinExistence type="inferred from homology"/>
<evidence type="ECO:0000256" key="1">
    <source>
        <dbReference type="ARBA" id="ARBA00023224"/>
    </source>
</evidence>
<dbReference type="Proteomes" id="UP000233491">
    <property type="component" value="Unassembled WGS sequence"/>
</dbReference>
<dbReference type="AlphaFoldDB" id="A0A1I4QCK6"/>
<evidence type="ECO:0000256" key="2">
    <source>
        <dbReference type="ARBA" id="ARBA00029447"/>
    </source>
</evidence>
<dbReference type="Pfam" id="PF08376">
    <property type="entry name" value="NIT"/>
    <property type="match status" value="1"/>
</dbReference>
<dbReference type="GO" id="GO:0007165">
    <property type="term" value="P:signal transduction"/>
    <property type="evidence" value="ECO:0007669"/>
    <property type="project" value="UniProtKB-KW"/>
</dbReference>
<feature type="transmembrane region" description="Helical" evidence="4">
    <location>
        <begin position="311"/>
        <end position="336"/>
    </location>
</feature>
<dbReference type="RefSeq" id="WP_101288027.1">
    <property type="nucleotide sequence ID" value="NZ_FOUQ01000001.1"/>
</dbReference>
<evidence type="ECO:0008006" key="10">
    <source>
        <dbReference type="Google" id="ProtNLM"/>
    </source>
</evidence>
<keyword evidence="4" id="KW-0812">Transmembrane</keyword>
<name>A0A1I4QCK6_9HYPH</name>
<dbReference type="Gene3D" id="1.10.287.950">
    <property type="entry name" value="Methyl-accepting chemotaxis protein"/>
    <property type="match status" value="1"/>
</dbReference>
<dbReference type="InterPro" id="IPR003660">
    <property type="entry name" value="HAMP_dom"/>
</dbReference>
<keyword evidence="1 3" id="KW-0807">Transducer</keyword>
<evidence type="ECO:0000256" key="3">
    <source>
        <dbReference type="PROSITE-ProRule" id="PRU00284"/>
    </source>
</evidence>
<evidence type="ECO:0000259" key="7">
    <source>
        <dbReference type="PROSITE" id="PS50885"/>
    </source>
</evidence>
<dbReference type="EMBL" id="PJNW01000002">
    <property type="protein sequence ID" value="PKR90764.1"/>
    <property type="molecule type" value="Genomic_DNA"/>
</dbReference>
<feature type="domain" description="HAMP" evidence="7">
    <location>
        <begin position="334"/>
        <end position="387"/>
    </location>
</feature>
<dbReference type="CDD" id="cd06225">
    <property type="entry name" value="HAMP"/>
    <property type="match status" value="1"/>
</dbReference>
<feature type="domain" description="Methyl-accepting transducer" evidence="6">
    <location>
        <begin position="428"/>
        <end position="664"/>
    </location>
</feature>
<gene>
    <name evidence="8" type="ORF">CXZ10_05260</name>
</gene>
<evidence type="ECO:0000256" key="5">
    <source>
        <dbReference type="SAM" id="SignalP"/>
    </source>
</evidence>
<dbReference type="Pfam" id="PF00672">
    <property type="entry name" value="HAMP"/>
    <property type="match status" value="1"/>
</dbReference>
<sequence length="684" mass="71148">MQIRWKLYLTFAAMTVLLAAEVRESLVSAIEAKSSATAILQSQIVQDQTLSITAAFALDRGQTSGVATGRQLSQAVAEKLSKSRSQAGEALALLLGKATPDQASKLRSVISVADALRKQIYDATSAGTKPPSDIGARWFAAQSLAIEAVDELGRHVAAEGDGTISLSLARATEARRQIWEAGEYVARERGMLNGILSAGRSASPDELAQLAQYRGHVMSAWEAAYSRLELIDGPLWSRAQDANEAVFGRFENTRKSVYSALTRGVPATLPAPEWFAQATEAVDMLAGVQSALGEHISSQTAKRLDEANRSLAWALLALSAALIIVLVTAGVIHFGLAKPLARLTRITRSLAGGDLGNEILVPKRKDEIGELFGATSDFRNALLEASQLRAEQEETKRAVALRKTKEMLQLADGFEATIGVVVSTLGAASQQLEASANTLAAGAEETSNQSTAVVRAAGFAASGVQSAAGAAEELAASVREIGRQVEVSTEAATAAVGMADETARGVLGLAESAAQIGTVVTLISDIAARTNLLALNATIEAARAGEAGRGFAVVAQEVKQLAEQTARATSEISSQATTIQSATRTSADAINAIASQVRNIGHTSTGIAAAVAEQEAATSEVARAVAIAFQSTREVDANIAGVALAARETSQASSEVKGAASSLGEQIDRLKTQVAEVLAGLRAS</sequence>
<evidence type="ECO:0000259" key="6">
    <source>
        <dbReference type="PROSITE" id="PS50111"/>
    </source>
</evidence>
<dbReference type="Gene3D" id="6.10.340.10">
    <property type="match status" value="1"/>
</dbReference>
<keyword evidence="5" id="KW-0732">Signal</keyword>
<dbReference type="InterPro" id="IPR013587">
    <property type="entry name" value="Nitrate/nitrite_sensing"/>
</dbReference>